<name>K3W8T3_GLOUD</name>
<reference evidence="3" key="2">
    <citation type="submission" date="2010-04" db="EMBL/GenBank/DDBJ databases">
        <authorList>
            <person name="Buell R."/>
            <person name="Hamilton J."/>
            <person name="Hostetler J."/>
        </authorList>
    </citation>
    <scope>NUCLEOTIDE SEQUENCE [LARGE SCALE GENOMIC DNA]</scope>
    <source>
        <strain evidence="3">DAOM:BR144</strain>
    </source>
</reference>
<dbReference type="HOGENOM" id="CLU_802882_0_0_1"/>
<dbReference type="EMBL" id="GL376626">
    <property type="status" value="NOT_ANNOTATED_CDS"/>
    <property type="molecule type" value="Genomic_DNA"/>
</dbReference>
<dbReference type="VEuPathDB" id="FungiDB:PYU1_G001374"/>
<protein>
    <submittedName>
        <fullName evidence="2">Uncharacterized protein</fullName>
    </submittedName>
</protein>
<reference evidence="2" key="3">
    <citation type="submission" date="2015-02" db="UniProtKB">
        <authorList>
            <consortium name="EnsemblProtists"/>
        </authorList>
    </citation>
    <scope>IDENTIFICATION</scope>
    <source>
        <strain evidence="2">DAOM BR144</strain>
    </source>
</reference>
<evidence type="ECO:0000313" key="3">
    <source>
        <dbReference type="Proteomes" id="UP000019132"/>
    </source>
</evidence>
<dbReference type="Proteomes" id="UP000019132">
    <property type="component" value="Unassembled WGS sequence"/>
</dbReference>
<dbReference type="InParanoid" id="K3W8T3"/>
<feature type="compositionally biased region" description="Low complexity" evidence="1">
    <location>
        <begin position="44"/>
        <end position="59"/>
    </location>
</feature>
<evidence type="ECO:0000313" key="2">
    <source>
        <dbReference type="EnsemblProtists" id="PYU1_T001374"/>
    </source>
</evidence>
<dbReference type="EnsemblProtists" id="PYU1_T001374">
    <property type="protein sequence ID" value="PYU1_T001374"/>
    <property type="gene ID" value="PYU1_G001374"/>
</dbReference>
<sequence length="346" mass="39375">MSFLPWQDEQTLLDDALAFIDGWDGESDHSLSPPWFGDSSPTHSQVASSSISSESLSDSPESRSSRKYRKNEIEELCEQVLHLTDQLAYFKKCSGNMGIVELEKRQQAESVNRKLKKAIEKQAKFAHTLQKMFRKQTANHDLVSLLQWRSPNEELLSLRKQKHQHQHQQIATINVPDDVMPSNAQVFDALYQYLDTSYQEVANVFASITLRNTMHAFSTSSVQQDPKLGQVYEFTANTPLPCSLQQLDKYLWTRLTYLDTATETTGSVFARTHSQIYAEKTASGSCSTMEDASRMEYLRDFLQHALSDKMRNLQLRVQSIMLEDIETIQAGGTMPVEQMLIESTAC</sequence>
<organism evidence="2 3">
    <name type="scientific">Globisporangium ultimum (strain ATCC 200006 / CBS 805.95 / DAOM BR144)</name>
    <name type="common">Pythium ultimum</name>
    <dbReference type="NCBI Taxonomy" id="431595"/>
    <lineage>
        <taxon>Eukaryota</taxon>
        <taxon>Sar</taxon>
        <taxon>Stramenopiles</taxon>
        <taxon>Oomycota</taxon>
        <taxon>Peronosporomycetes</taxon>
        <taxon>Pythiales</taxon>
        <taxon>Pythiaceae</taxon>
        <taxon>Globisporangium</taxon>
    </lineage>
</organism>
<feature type="region of interest" description="Disordered" evidence="1">
    <location>
        <begin position="30"/>
        <end position="67"/>
    </location>
</feature>
<dbReference type="AlphaFoldDB" id="K3W8T3"/>
<proteinExistence type="predicted"/>
<evidence type="ECO:0000256" key="1">
    <source>
        <dbReference type="SAM" id="MobiDB-lite"/>
    </source>
</evidence>
<keyword evidence="3" id="KW-1185">Reference proteome</keyword>
<accession>K3W8T3</accession>
<reference evidence="3" key="1">
    <citation type="journal article" date="2010" name="Genome Biol.">
        <title>Genome sequence of the necrotrophic plant pathogen Pythium ultimum reveals original pathogenicity mechanisms and effector repertoire.</title>
        <authorList>
            <person name="Levesque C.A."/>
            <person name="Brouwer H."/>
            <person name="Cano L."/>
            <person name="Hamilton J.P."/>
            <person name="Holt C."/>
            <person name="Huitema E."/>
            <person name="Raffaele S."/>
            <person name="Robideau G.P."/>
            <person name="Thines M."/>
            <person name="Win J."/>
            <person name="Zerillo M.M."/>
            <person name="Beakes G.W."/>
            <person name="Boore J.L."/>
            <person name="Busam D."/>
            <person name="Dumas B."/>
            <person name="Ferriera S."/>
            <person name="Fuerstenberg S.I."/>
            <person name="Gachon C.M."/>
            <person name="Gaulin E."/>
            <person name="Govers F."/>
            <person name="Grenville-Briggs L."/>
            <person name="Horner N."/>
            <person name="Hostetler J."/>
            <person name="Jiang R.H."/>
            <person name="Johnson J."/>
            <person name="Krajaejun T."/>
            <person name="Lin H."/>
            <person name="Meijer H.J."/>
            <person name="Moore B."/>
            <person name="Morris P."/>
            <person name="Phuntmart V."/>
            <person name="Puiu D."/>
            <person name="Shetty J."/>
            <person name="Stajich J.E."/>
            <person name="Tripathy S."/>
            <person name="Wawra S."/>
            <person name="van West P."/>
            <person name="Whitty B.R."/>
            <person name="Coutinho P.M."/>
            <person name="Henrissat B."/>
            <person name="Martin F."/>
            <person name="Thomas P.D."/>
            <person name="Tyler B.M."/>
            <person name="De Vries R.P."/>
            <person name="Kamoun S."/>
            <person name="Yandell M."/>
            <person name="Tisserat N."/>
            <person name="Buell C.R."/>
        </authorList>
    </citation>
    <scope>NUCLEOTIDE SEQUENCE</scope>
    <source>
        <strain evidence="3">DAOM:BR144</strain>
    </source>
</reference>